<dbReference type="InterPro" id="IPR023149">
    <property type="entry name" value="Trans_acon_MeTrfase_C"/>
</dbReference>
<sequence>MKKGFDGEKYEKFSAPQQEWGSKVMDELALKGNEHILDLGCGNGLLSAKLAEKVPDGKVTGIDSSPSMLKQAKKHKKGNMDFLLCDITGMDLEDEFDVVFSNAALHWVKDHSLALRQINRSMKSGGIMRVQFAGEGNCMNLIPVLKEIMDSPEFKDDFSSFEWPWYIPGVEEYEKLLIEAGFESIRVWIENADRNFPDEESYVGWINQPSLVPFVSFLPEDKAILFAKRVIKEAKKIAEQEDGTYFEYFRRLNVHALKK</sequence>
<dbReference type="PANTHER" id="PTHR43861:SF1">
    <property type="entry name" value="TRANS-ACONITATE 2-METHYLTRANSFERASE"/>
    <property type="match status" value="1"/>
</dbReference>
<dbReference type="EMBL" id="FNCA01000003">
    <property type="protein sequence ID" value="SDF63959.1"/>
    <property type="molecule type" value="Genomic_DNA"/>
</dbReference>
<dbReference type="SUPFAM" id="SSF53335">
    <property type="entry name" value="S-adenosyl-L-methionine-dependent methyltransferases"/>
    <property type="match status" value="1"/>
</dbReference>
<evidence type="ECO:0000313" key="2">
    <source>
        <dbReference type="EMBL" id="SDF63959.1"/>
    </source>
</evidence>
<proteinExistence type="predicted"/>
<accession>A0A7Z7FC97</accession>
<feature type="domain" description="Methyltransferase" evidence="1">
    <location>
        <begin position="31"/>
        <end position="153"/>
    </location>
</feature>
<dbReference type="InterPro" id="IPR029063">
    <property type="entry name" value="SAM-dependent_MTases_sf"/>
</dbReference>
<keyword evidence="2" id="KW-0489">Methyltransferase</keyword>
<dbReference type="Gene3D" id="3.40.50.150">
    <property type="entry name" value="Vaccinia Virus protein VP39"/>
    <property type="match status" value="1"/>
</dbReference>
<dbReference type="Gene3D" id="1.10.150.290">
    <property type="entry name" value="S-adenosyl-L-methionine-dependent methyltransferases"/>
    <property type="match status" value="1"/>
</dbReference>
<dbReference type="PANTHER" id="PTHR43861">
    <property type="entry name" value="TRANS-ACONITATE 2-METHYLTRANSFERASE-RELATED"/>
    <property type="match status" value="1"/>
</dbReference>
<evidence type="ECO:0000313" key="3">
    <source>
        <dbReference type="Proteomes" id="UP000199259"/>
    </source>
</evidence>
<dbReference type="AlphaFoldDB" id="A0A7Z7FC97"/>
<dbReference type="Proteomes" id="UP000199259">
    <property type="component" value="Unassembled WGS sequence"/>
</dbReference>
<reference evidence="2 3" key="1">
    <citation type="submission" date="2016-10" db="EMBL/GenBank/DDBJ databases">
        <authorList>
            <person name="Varghese N."/>
            <person name="Submissions S."/>
        </authorList>
    </citation>
    <scope>NUCLEOTIDE SEQUENCE [LARGE SCALE GENOMIC DNA]</scope>
    <source>
        <strain evidence="2 3">PL 12/M</strain>
    </source>
</reference>
<dbReference type="OrthoDB" id="11691at2157"/>
<gene>
    <name evidence="2" type="ORF">SAMN04488589_0982</name>
</gene>
<keyword evidence="2" id="KW-0808">Transferase</keyword>
<dbReference type="RefSeq" id="WP_091709244.1">
    <property type="nucleotide sequence ID" value="NZ_FNCA01000003.1"/>
</dbReference>
<dbReference type="InterPro" id="IPR025714">
    <property type="entry name" value="Methyltranfer_dom"/>
</dbReference>
<dbReference type="CDD" id="cd02440">
    <property type="entry name" value="AdoMet_MTases"/>
    <property type="match status" value="1"/>
</dbReference>
<comment type="caution">
    <text evidence="2">The sequence shown here is derived from an EMBL/GenBank/DDBJ whole genome shotgun (WGS) entry which is preliminary data.</text>
</comment>
<dbReference type="GO" id="GO:0032259">
    <property type="term" value="P:methylation"/>
    <property type="evidence" value="ECO:0007669"/>
    <property type="project" value="UniProtKB-KW"/>
</dbReference>
<name>A0A7Z7FC97_9EURY</name>
<dbReference type="GO" id="GO:0030798">
    <property type="term" value="F:trans-aconitate 2-methyltransferase activity"/>
    <property type="evidence" value="ECO:0007669"/>
    <property type="project" value="InterPro"/>
</dbReference>
<dbReference type="Pfam" id="PF13847">
    <property type="entry name" value="Methyltransf_31"/>
    <property type="match status" value="1"/>
</dbReference>
<protein>
    <submittedName>
        <fullName evidence="2">Trans-aconitate methyltransferase</fullName>
    </submittedName>
</protein>
<organism evidence="2 3">
    <name type="scientific">Methanolobus vulcani</name>
    <dbReference type="NCBI Taxonomy" id="38026"/>
    <lineage>
        <taxon>Archaea</taxon>
        <taxon>Methanobacteriati</taxon>
        <taxon>Methanobacteriota</taxon>
        <taxon>Stenosarchaea group</taxon>
        <taxon>Methanomicrobia</taxon>
        <taxon>Methanosarcinales</taxon>
        <taxon>Methanosarcinaceae</taxon>
        <taxon>Methanolobus</taxon>
    </lineage>
</organism>
<keyword evidence="3" id="KW-1185">Reference proteome</keyword>
<evidence type="ECO:0000259" key="1">
    <source>
        <dbReference type="Pfam" id="PF13847"/>
    </source>
</evidence>